<accession>A0A6B0UCJ9</accession>
<dbReference type="EMBL" id="GIFC01004821">
    <property type="protein sequence ID" value="MXU86904.1"/>
    <property type="molecule type" value="Transcribed_RNA"/>
</dbReference>
<dbReference type="AlphaFoldDB" id="A0A6B0UCJ9"/>
<sequence>MNEDEKRDHKWLRQMLHFKWVNNAFLGPYSKQSGYKIDADQGAPLGLVFSVSRVVCSAAQATGVLGFGMLSPCTKTWVSQLFCKPGLLCSHIQ</sequence>
<name>A0A6B0UCJ9_IXORI</name>
<reference evidence="1" key="1">
    <citation type="submission" date="2019-12" db="EMBL/GenBank/DDBJ databases">
        <title>An insight into the sialome of adult female Ixodes ricinus ticks feeding for 6 days.</title>
        <authorList>
            <person name="Perner J."/>
            <person name="Ribeiro J.M.C."/>
        </authorList>
    </citation>
    <scope>NUCLEOTIDE SEQUENCE</scope>
    <source>
        <strain evidence="1">Semi-engorged</strain>
        <tissue evidence="1">Salivary glands</tissue>
    </source>
</reference>
<proteinExistence type="predicted"/>
<protein>
    <submittedName>
        <fullName evidence="1">Uncharacterized protein</fullName>
    </submittedName>
</protein>
<organism evidence="1">
    <name type="scientific">Ixodes ricinus</name>
    <name type="common">Common tick</name>
    <name type="synonym">Acarus ricinus</name>
    <dbReference type="NCBI Taxonomy" id="34613"/>
    <lineage>
        <taxon>Eukaryota</taxon>
        <taxon>Metazoa</taxon>
        <taxon>Ecdysozoa</taxon>
        <taxon>Arthropoda</taxon>
        <taxon>Chelicerata</taxon>
        <taxon>Arachnida</taxon>
        <taxon>Acari</taxon>
        <taxon>Parasitiformes</taxon>
        <taxon>Ixodida</taxon>
        <taxon>Ixodoidea</taxon>
        <taxon>Ixodidae</taxon>
        <taxon>Ixodinae</taxon>
        <taxon>Ixodes</taxon>
    </lineage>
</organism>
<evidence type="ECO:0000313" key="1">
    <source>
        <dbReference type="EMBL" id="MXU86904.1"/>
    </source>
</evidence>